<dbReference type="Pfam" id="PF02518">
    <property type="entry name" value="HATPase_c"/>
    <property type="match status" value="1"/>
</dbReference>
<dbReference type="RefSeq" id="WP_202012603.1">
    <property type="nucleotide sequence ID" value="NZ_JAERRB010000006.1"/>
</dbReference>
<evidence type="ECO:0000256" key="7">
    <source>
        <dbReference type="SAM" id="Phobius"/>
    </source>
</evidence>
<evidence type="ECO:0000313" key="9">
    <source>
        <dbReference type="EMBL" id="MBL0743344.1"/>
    </source>
</evidence>
<dbReference type="InterPro" id="IPR036097">
    <property type="entry name" value="HisK_dim/P_sf"/>
</dbReference>
<dbReference type="Gene3D" id="1.10.287.130">
    <property type="match status" value="1"/>
</dbReference>
<dbReference type="CDD" id="cd00082">
    <property type="entry name" value="HisKA"/>
    <property type="match status" value="1"/>
</dbReference>
<feature type="transmembrane region" description="Helical" evidence="7">
    <location>
        <begin position="112"/>
        <end position="127"/>
    </location>
</feature>
<feature type="transmembrane region" description="Helical" evidence="7">
    <location>
        <begin position="57"/>
        <end position="77"/>
    </location>
</feature>
<feature type="transmembrane region" description="Helical" evidence="7">
    <location>
        <begin position="172"/>
        <end position="192"/>
    </location>
</feature>
<dbReference type="Gene3D" id="3.30.565.10">
    <property type="entry name" value="Histidine kinase-like ATPase, C-terminal domain"/>
    <property type="match status" value="1"/>
</dbReference>
<comment type="catalytic activity">
    <reaction evidence="1">
        <text>ATP + protein L-histidine = ADP + protein N-phospho-L-histidine.</text>
        <dbReference type="EC" id="2.7.13.3"/>
    </reaction>
</comment>
<keyword evidence="6" id="KW-0902">Two-component regulatory system</keyword>
<organism evidence="9 10">
    <name type="scientific">Chryseolinea lacunae</name>
    <dbReference type="NCBI Taxonomy" id="2801331"/>
    <lineage>
        <taxon>Bacteria</taxon>
        <taxon>Pseudomonadati</taxon>
        <taxon>Bacteroidota</taxon>
        <taxon>Cytophagia</taxon>
        <taxon>Cytophagales</taxon>
        <taxon>Fulvivirgaceae</taxon>
        <taxon>Chryseolinea</taxon>
    </lineage>
</organism>
<evidence type="ECO:0000256" key="4">
    <source>
        <dbReference type="ARBA" id="ARBA00022679"/>
    </source>
</evidence>
<evidence type="ECO:0000256" key="3">
    <source>
        <dbReference type="ARBA" id="ARBA00022553"/>
    </source>
</evidence>
<evidence type="ECO:0000256" key="1">
    <source>
        <dbReference type="ARBA" id="ARBA00000085"/>
    </source>
</evidence>
<feature type="transmembrane region" description="Helical" evidence="7">
    <location>
        <begin position="89"/>
        <end position="106"/>
    </location>
</feature>
<dbReference type="InterPro" id="IPR003594">
    <property type="entry name" value="HATPase_dom"/>
</dbReference>
<evidence type="ECO:0000256" key="2">
    <source>
        <dbReference type="ARBA" id="ARBA00012438"/>
    </source>
</evidence>
<dbReference type="InterPro" id="IPR005467">
    <property type="entry name" value="His_kinase_dom"/>
</dbReference>
<dbReference type="InterPro" id="IPR004358">
    <property type="entry name" value="Sig_transdc_His_kin-like_C"/>
</dbReference>
<dbReference type="Proteomes" id="UP000613030">
    <property type="component" value="Unassembled WGS sequence"/>
</dbReference>
<feature type="transmembrane region" description="Helical" evidence="7">
    <location>
        <begin position="134"/>
        <end position="152"/>
    </location>
</feature>
<keyword evidence="7" id="KW-0472">Membrane</keyword>
<evidence type="ECO:0000313" key="10">
    <source>
        <dbReference type="Proteomes" id="UP000613030"/>
    </source>
</evidence>
<accession>A0ABS1KVF0</accession>
<dbReference type="Pfam" id="PF00512">
    <property type="entry name" value="HisKA"/>
    <property type="match status" value="1"/>
</dbReference>
<dbReference type="CDD" id="cd00075">
    <property type="entry name" value="HATPase"/>
    <property type="match status" value="1"/>
</dbReference>
<evidence type="ECO:0000256" key="5">
    <source>
        <dbReference type="ARBA" id="ARBA00022777"/>
    </source>
</evidence>
<keyword evidence="7" id="KW-0812">Transmembrane</keyword>
<proteinExistence type="predicted"/>
<dbReference type="SMART" id="SM00387">
    <property type="entry name" value="HATPase_c"/>
    <property type="match status" value="1"/>
</dbReference>
<comment type="caution">
    <text evidence="9">The sequence shown here is derived from an EMBL/GenBank/DDBJ whole genome shotgun (WGS) entry which is preliminary data.</text>
</comment>
<keyword evidence="4" id="KW-0808">Transferase</keyword>
<gene>
    <name evidence="9" type="ORF">JI741_19080</name>
</gene>
<dbReference type="PANTHER" id="PTHR43711">
    <property type="entry name" value="TWO-COMPONENT HISTIDINE KINASE"/>
    <property type="match status" value="1"/>
</dbReference>
<evidence type="ECO:0000259" key="8">
    <source>
        <dbReference type="PROSITE" id="PS50109"/>
    </source>
</evidence>
<dbReference type="EMBL" id="JAERRB010000006">
    <property type="protein sequence ID" value="MBL0743344.1"/>
    <property type="molecule type" value="Genomic_DNA"/>
</dbReference>
<keyword evidence="3" id="KW-0597">Phosphoprotein</keyword>
<dbReference type="SUPFAM" id="SSF47384">
    <property type="entry name" value="Homodimeric domain of signal transducing histidine kinase"/>
    <property type="match status" value="1"/>
</dbReference>
<feature type="domain" description="Histidine kinase" evidence="8">
    <location>
        <begin position="229"/>
        <end position="440"/>
    </location>
</feature>
<protein>
    <recommendedName>
        <fullName evidence="2">histidine kinase</fullName>
        <ecNumber evidence="2">2.7.13.3</ecNumber>
    </recommendedName>
</protein>
<keyword evidence="7" id="KW-1133">Transmembrane helix</keyword>
<feature type="transmembrane region" description="Helical" evidence="7">
    <location>
        <begin position="32"/>
        <end position="51"/>
    </location>
</feature>
<keyword evidence="5 9" id="KW-0418">Kinase</keyword>
<dbReference type="InterPro" id="IPR036890">
    <property type="entry name" value="HATPase_C_sf"/>
</dbReference>
<dbReference type="PRINTS" id="PR00344">
    <property type="entry name" value="BCTRLSENSOR"/>
</dbReference>
<dbReference type="SMART" id="SM00388">
    <property type="entry name" value="HisKA"/>
    <property type="match status" value="1"/>
</dbReference>
<dbReference type="InterPro" id="IPR003661">
    <property type="entry name" value="HisK_dim/P_dom"/>
</dbReference>
<dbReference type="EC" id="2.7.13.3" evidence="2"/>
<evidence type="ECO:0000256" key="6">
    <source>
        <dbReference type="ARBA" id="ARBA00023012"/>
    </source>
</evidence>
<dbReference type="PROSITE" id="PS50109">
    <property type="entry name" value="HIS_KIN"/>
    <property type="match status" value="1"/>
</dbReference>
<reference evidence="9 10" key="1">
    <citation type="submission" date="2021-01" db="EMBL/GenBank/DDBJ databases">
        <title>Chryseolinea sp. Jin1 Genome sequencing and assembly.</title>
        <authorList>
            <person name="Kim I."/>
        </authorList>
    </citation>
    <scope>NUCLEOTIDE SEQUENCE [LARGE SCALE GENOMIC DNA]</scope>
    <source>
        <strain evidence="9 10">Jin1</strain>
    </source>
</reference>
<dbReference type="SUPFAM" id="SSF55874">
    <property type="entry name" value="ATPase domain of HSP90 chaperone/DNA topoisomerase II/histidine kinase"/>
    <property type="match status" value="1"/>
</dbReference>
<sequence length="446" mass="50658">MGLQDNGKKAMDFFGIRYPTDRDAFFTRRNDILYARILLSSGIVALLNAAKDLINQGLAPIPIMTSAAALVVVVAFVLMKTGRQWQSKFLFLILLNAIIAFLCNVVPKERQGFVYFFALITIAYVIFDDSQRYLRLFFTVLPAFLLILLVFVDFKLFGDVQLSRSTVSQQNSVVINLVATMVIVALCIDFMVKTNRVSERMLLKMAEDIQRKNEDLEKINGELDRFVYRTSHDLRAPLLSIQGLVNVALKEPQNDQSTTYFSMIGERSQKLDEFIQEIIEYSRNARTELVLEEIDLHALIEEVIANLKYMAGADIIRFDVEASSSPVFLDRNRVKIVLSNLISNAIKYHNFRREGLWVKVIVVQDGKQCRLEIADNGAGIRKEYEDKIFDMFFRGTEKSSGSGLGLYIVKEVIKKMNGNIVLTSEFGKGSNFVVTLPLNQRTLHEG</sequence>
<dbReference type="PANTHER" id="PTHR43711:SF31">
    <property type="entry name" value="HISTIDINE KINASE"/>
    <property type="match status" value="1"/>
</dbReference>
<dbReference type="GO" id="GO:0016301">
    <property type="term" value="F:kinase activity"/>
    <property type="evidence" value="ECO:0007669"/>
    <property type="project" value="UniProtKB-KW"/>
</dbReference>
<name>A0ABS1KVF0_9BACT</name>
<keyword evidence="10" id="KW-1185">Reference proteome</keyword>
<dbReference type="InterPro" id="IPR050736">
    <property type="entry name" value="Sensor_HK_Regulatory"/>
</dbReference>